<accession>E9E6S3</accession>
<dbReference type="eggNOG" id="ENOG502R9AJ">
    <property type="taxonomic scope" value="Eukaryota"/>
</dbReference>
<name>E9E6S3_METAQ</name>
<feature type="domain" description="TauD/TfdA-like" evidence="2">
    <location>
        <begin position="14"/>
        <end position="78"/>
    </location>
</feature>
<dbReference type="InParanoid" id="E9E6S3"/>
<dbReference type="KEGG" id="maw:19249882"/>
<dbReference type="SUPFAM" id="SSF51197">
    <property type="entry name" value="Clavaminate synthase-like"/>
    <property type="match status" value="1"/>
</dbReference>
<reference evidence="3 4" key="1">
    <citation type="journal article" date="2011" name="PLoS Genet.">
        <title>Genome sequencing and comparative transcriptomics of the model entomopathogenic fungi Metarhizium anisopliae and M. acridum.</title>
        <authorList>
            <person name="Gao Q."/>
            <person name="Jin K."/>
            <person name="Ying S.H."/>
            <person name="Zhang Y."/>
            <person name="Xiao G."/>
            <person name="Shang Y."/>
            <person name="Duan Z."/>
            <person name="Hu X."/>
            <person name="Xie X.Q."/>
            <person name="Zhou G."/>
            <person name="Peng G."/>
            <person name="Luo Z."/>
            <person name="Huang W."/>
            <person name="Wang B."/>
            <person name="Fang W."/>
            <person name="Wang S."/>
            <person name="Zhong Y."/>
            <person name="Ma L.J."/>
            <person name="St Leger R.J."/>
            <person name="Zhao G.P."/>
            <person name="Pei Y."/>
            <person name="Feng M.G."/>
            <person name="Xia Y."/>
            <person name="Wang C."/>
        </authorList>
    </citation>
    <scope>NUCLEOTIDE SEQUENCE [LARGE SCALE GENOMIC DNA]</scope>
    <source>
        <strain evidence="3 4">CQMa 102</strain>
    </source>
</reference>
<evidence type="ECO:0000313" key="4">
    <source>
        <dbReference type="Proteomes" id="UP000002499"/>
    </source>
</evidence>
<dbReference type="GeneID" id="19249882"/>
<dbReference type="Pfam" id="PF02668">
    <property type="entry name" value="TauD"/>
    <property type="match status" value="1"/>
</dbReference>
<sequence>MDPNRFGPHPASSRSSIPVLTEDQKYALQKLEEAAWSTELELDLERGDILFLNNWALLHRREAYDDDETTSRHLIRLWLRSTEHGWHVPPEMLLPWQTAYGDEIQTRIYALHPSPTYSTPKYSVGSAAFLIYDDEEEV</sequence>
<evidence type="ECO:0000259" key="2">
    <source>
        <dbReference type="Pfam" id="PF02668"/>
    </source>
</evidence>
<dbReference type="HOGENOM" id="CLU_1760182_0_0_1"/>
<evidence type="ECO:0000256" key="1">
    <source>
        <dbReference type="ARBA" id="ARBA00023002"/>
    </source>
</evidence>
<evidence type="ECO:0000313" key="3">
    <source>
        <dbReference type="EMBL" id="EFY88362.1"/>
    </source>
</evidence>
<dbReference type="AlphaFoldDB" id="E9E6S3"/>
<gene>
    <name evidence="3" type="ORF">MAC_05571</name>
</gene>
<dbReference type="InterPro" id="IPR042098">
    <property type="entry name" value="TauD-like_sf"/>
</dbReference>
<organism evidence="4">
    <name type="scientific">Metarhizium acridum (strain CQMa 102)</name>
    <dbReference type="NCBI Taxonomy" id="655827"/>
    <lineage>
        <taxon>Eukaryota</taxon>
        <taxon>Fungi</taxon>
        <taxon>Dikarya</taxon>
        <taxon>Ascomycota</taxon>
        <taxon>Pezizomycotina</taxon>
        <taxon>Sordariomycetes</taxon>
        <taxon>Hypocreomycetidae</taxon>
        <taxon>Hypocreales</taxon>
        <taxon>Clavicipitaceae</taxon>
        <taxon>Metarhizium</taxon>
    </lineage>
</organism>
<keyword evidence="4" id="KW-1185">Reference proteome</keyword>
<dbReference type="Gene3D" id="3.60.130.10">
    <property type="entry name" value="Clavaminate synthase-like"/>
    <property type="match status" value="1"/>
</dbReference>
<dbReference type="STRING" id="655827.E9E6S3"/>
<protein>
    <submittedName>
        <fullName evidence="3">TfdA family oxidoreductase, putative</fullName>
    </submittedName>
</protein>
<dbReference type="EMBL" id="GL698512">
    <property type="protein sequence ID" value="EFY88362.1"/>
    <property type="molecule type" value="Genomic_DNA"/>
</dbReference>
<dbReference type="InterPro" id="IPR003819">
    <property type="entry name" value="TauD/TfdA-like"/>
</dbReference>
<dbReference type="Proteomes" id="UP000002499">
    <property type="component" value="Unassembled WGS sequence"/>
</dbReference>
<dbReference type="GO" id="GO:0016491">
    <property type="term" value="F:oxidoreductase activity"/>
    <property type="evidence" value="ECO:0007669"/>
    <property type="project" value="UniProtKB-KW"/>
</dbReference>
<proteinExistence type="predicted"/>
<dbReference type="OrthoDB" id="272271at2759"/>
<keyword evidence="1" id="KW-0560">Oxidoreductase</keyword>